<evidence type="ECO:0000256" key="6">
    <source>
        <dbReference type="ARBA" id="ARBA00023157"/>
    </source>
</evidence>
<dbReference type="PRINTS" id="PR00261">
    <property type="entry name" value="LDLRECEPTOR"/>
</dbReference>
<dbReference type="GO" id="GO:0005886">
    <property type="term" value="C:plasma membrane"/>
    <property type="evidence" value="ECO:0007669"/>
    <property type="project" value="TreeGrafter"/>
</dbReference>
<keyword evidence="10" id="KW-1185">Reference proteome</keyword>
<comment type="caution">
    <text evidence="7">Lacks conserved residue(s) required for the propagation of feature annotation.</text>
</comment>
<evidence type="ECO:0000313" key="11">
    <source>
        <dbReference type="WBParaSite" id="Pan_g4687.t1"/>
    </source>
</evidence>
<feature type="region of interest" description="Disordered" evidence="8">
    <location>
        <begin position="927"/>
        <end position="951"/>
    </location>
</feature>
<dbReference type="PANTHER" id="PTHR24270">
    <property type="entry name" value="LOW-DENSITY LIPOPROTEIN RECEPTOR-RELATED"/>
    <property type="match status" value="1"/>
</dbReference>
<evidence type="ECO:0000256" key="1">
    <source>
        <dbReference type="ARBA" id="ARBA00004167"/>
    </source>
</evidence>
<dbReference type="PROSITE" id="PS50068">
    <property type="entry name" value="LDLRA_2"/>
    <property type="match status" value="2"/>
</dbReference>
<dbReference type="GO" id="GO:0016192">
    <property type="term" value="P:vesicle-mediated transport"/>
    <property type="evidence" value="ECO:0007669"/>
    <property type="project" value="UniProtKB-ARBA"/>
</dbReference>
<evidence type="ECO:0000256" key="4">
    <source>
        <dbReference type="ARBA" id="ARBA00022989"/>
    </source>
</evidence>
<reference evidence="11" key="2">
    <citation type="submission" date="2020-10" db="UniProtKB">
        <authorList>
            <consortium name="WormBaseParasite"/>
        </authorList>
    </citation>
    <scope>IDENTIFICATION</scope>
</reference>
<keyword evidence="4 9" id="KW-1133">Transmembrane helix</keyword>
<feature type="compositionally biased region" description="Polar residues" evidence="8">
    <location>
        <begin position="1196"/>
        <end position="1207"/>
    </location>
</feature>
<feature type="region of interest" description="Disordered" evidence="8">
    <location>
        <begin position="1024"/>
        <end position="1057"/>
    </location>
</feature>
<dbReference type="SMART" id="SM00192">
    <property type="entry name" value="LDLa"/>
    <property type="match status" value="2"/>
</dbReference>
<dbReference type="CDD" id="cd00112">
    <property type="entry name" value="LDLa"/>
    <property type="match status" value="2"/>
</dbReference>
<evidence type="ECO:0000313" key="10">
    <source>
        <dbReference type="Proteomes" id="UP000492821"/>
    </source>
</evidence>
<feature type="transmembrane region" description="Helical" evidence="9">
    <location>
        <begin position="12"/>
        <end position="37"/>
    </location>
</feature>
<proteinExistence type="predicted"/>
<dbReference type="InterPro" id="IPR002172">
    <property type="entry name" value="LDrepeatLR_classA_rpt"/>
</dbReference>
<dbReference type="InterPro" id="IPR050685">
    <property type="entry name" value="LDLR"/>
</dbReference>
<evidence type="ECO:0000256" key="9">
    <source>
        <dbReference type="SAM" id="Phobius"/>
    </source>
</evidence>
<keyword evidence="3" id="KW-0677">Repeat</keyword>
<evidence type="ECO:0000256" key="2">
    <source>
        <dbReference type="ARBA" id="ARBA00022692"/>
    </source>
</evidence>
<feature type="region of interest" description="Disordered" evidence="8">
    <location>
        <begin position="1231"/>
        <end position="1456"/>
    </location>
</feature>
<keyword evidence="2 9" id="KW-0812">Transmembrane</keyword>
<feature type="compositionally biased region" description="Low complexity" evidence="8">
    <location>
        <begin position="1368"/>
        <end position="1391"/>
    </location>
</feature>
<dbReference type="SUPFAM" id="SSF57424">
    <property type="entry name" value="LDL receptor-like module"/>
    <property type="match status" value="2"/>
</dbReference>
<feature type="compositionally biased region" description="Low complexity" evidence="8">
    <location>
        <begin position="1411"/>
        <end position="1420"/>
    </location>
</feature>
<feature type="compositionally biased region" description="Polar residues" evidence="8">
    <location>
        <begin position="1422"/>
        <end position="1447"/>
    </location>
</feature>
<evidence type="ECO:0000256" key="5">
    <source>
        <dbReference type="ARBA" id="ARBA00023136"/>
    </source>
</evidence>
<keyword evidence="5 9" id="KW-0472">Membrane</keyword>
<keyword evidence="6" id="KW-1015">Disulfide bond</keyword>
<evidence type="ECO:0000256" key="7">
    <source>
        <dbReference type="PROSITE-ProRule" id="PRU00124"/>
    </source>
</evidence>
<feature type="region of interest" description="Disordered" evidence="8">
    <location>
        <begin position="1156"/>
        <end position="1214"/>
    </location>
</feature>
<accession>A0A7E4VXL7</accession>
<comment type="subcellular location">
    <subcellularLocation>
        <location evidence="1">Membrane</location>
        <topology evidence="1">Single-pass membrane protein</topology>
    </subcellularLocation>
</comment>
<dbReference type="Proteomes" id="UP000492821">
    <property type="component" value="Unassembled WGS sequence"/>
</dbReference>
<feature type="region of interest" description="Disordered" evidence="8">
    <location>
        <begin position="562"/>
        <end position="582"/>
    </location>
</feature>
<name>A0A7E4VXL7_PANRE</name>
<dbReference type="WBParaSite" id="Pan_g4687.t1">
    <property type="protein sequence ID" value="Pan_g4687.t1"/>
    <property type="gene ID" value="Pan_g4687"/>
</dbReference>
<dbReference type="InterPro" id="IPR036055">
    <property type="entry name" value="LDL_receptor-like_sf"/>
</dbReference>
<feature type="transmembrane region" description="Helical" evidence="9">
    <location>
        <begin position="788"/>
        <end position="810"/>
    </location>
</feature>
<feature type="region of interest" description="Disordered" evidence="8">
    <location>
        <begin position="854"/>
        <end position="873"/>
    </location>
</feature>
<dbReference type="Gene3D" id="4.10.400.10">
    <property type="entry name" value="Low-density Lipoprotein Receptor"/>
    <property type="match status" value="2"/>
</dbReference>
<evidence type="ECO:0000256" key="8">
    <source>
        <dbReference type="SAM" id="MobiDB-lite"/>
    </source>
</evidence>
<feature type="region of interest" description="Disordered" evidence="8">
    <location>
        <begin position="498"/>
        <end position="517"/>
    </location>
</feature>
<protein>
    <submittedName>
        <fullName evidence="11">EGF-like domain-containing protein</fullName>
    </submittedName>
</protein>
<feature type="compositionally biased region" description="Polar residues" evidence="8">
    <location>
        <begin position="1516"/>
        <end position="1525"/>
    </location>
</feature>
<feature type="compositionally biased region" description="Polar residues" evidence="8">
    <location>
        <begin position="1245"/>
        <end position="1254"/>
    </location>
</feature>
<sequence length="1744" mass="189219">MFRTVSTTASHVVALCTTTWIFIGLVVFVPGTVAQWLSYEAVSERLSDRCGYGEFDCALGDECIPLSKFRDGHTDCLDGSDEYCFPGQIKCGLHCVELAHFGECILNPHCDNSTTLPSYCSLIKTKLCQFDDALPCKGYGECVLRKWLNDGHKDCFDGSDEDPGYTKLLTSCLYPENSPHSDGFIEVPAPETNQLPLTRNPFYPAASPAPTPFNPYQIPLGPGPNLPNILGIPTLVPPWQTPKLINDIFGSKKPPTLPPFEIFPTLPPIIYPITIPSGELLPIKSEPPSVSVSTQSIGNANTLQSSATPILPSIYPGLSGPIFGKIGVEKGKGGVFQPEEVTPITPINEPHRPASPFIDNSSGKPAVQETGGGTDDSTWVQVDNNANGEGPFSEIATRDPEKVTWSPYRVVNTHWSGGGEVHPAPIPPTVRPIDHNAEQGKTAGSSGGGYEGNNGDWIVVEQQTPMPVLTPITPVTPIIPLLTKPSASGEDSFFEITTESSQKPETSTVHPSTSLGTSSNEVFLPHVIPIATPSSFPLTIKTTQVTSTYSTTTSDFLITTSTQHPEVEPTEETSVESSHMTELSVSDPNLFPYGIDERLTTTAPDPLLNCTEKFKQMASELAPTPMCDCPSGQMRNLQGKCVKAEISTFRARLMRLCGTNVKNVNNEAQILAWKLASTFNYPICVRKAGDLVILNTVCDGCEFTDLIDTYAMNNDLAEIDIKLSELKDSGCYEFSINDCDEKAECVPQGLRYKCMCLPGTTDTVDGSGRHCDGTVIANQCTKFLGVCVLFWILLLLFLLTMCLVVSYFAYKYCKRHDINIFRKTKVKKKGGETTSTSVQKGNVELGVPVNDVNQTQHENRGSTSVAFPTPTSAITAPRSTPVNKFLPADEYCIIENDENEDEDDVKAEVASVAPSHESFVVIDKTPAAVSRKSTPDAPPVRKATSDSRSSTPTIWESYKILGNQYTRFNSAKRRRSSSHSLEMLMHKKREDEVKKQRTTMLNVPNVGIVDSHAAALPPLPTVSFTTTNTITPPDGKKPLERRGSRTSNTSNKSKVSDQAAKLAEMLGVTGSIPEQQVQAIAEATATEIIKAIEPELETSRSSEGFVPSTPDIIKAAEIAVTDALKNVIGPHYEHNPSSATSAGAVEVQAGNDRLQTSTIATPGTPRDGEPDVAVEAEPSSQPISEPSIAKEPRPPSGTSQKSRTILPTPTIEDNKEIAANLDKVAVALSQLPPLPPLSSKDDKTAPSTHPSSAKSVGKTKQPKTSRSLSGEHERGIAADMSKNGRMATSAKAKTPVTERQKSKTPRTEPLSRLTTTTRKTSHQDEALTKRRKISGAPAEKKAAPDKPLPGTKHRTGSVPRLPPIPRQTSTSSVKAKKTSTSNPPTSRSPMPIKTLPKIGSTPTTPRRVTKKQPPTKLPPLDTNATSVSASAPNTTREGTKITPPSKTTSERSTSRLPVLVDPEKAAKSSVFCRCDEPDFMLADLDLDLPGPYMIPAKSIEDLREAGFTSRLPRLKPTSSSQSAPNTERLHTRNELYRRQISTKSEDGSKLSMNLPPIDVDLDNLDNTTTVKPEIDLDTNNLDTQSSKPAKSTIARKIASRKAAGFDYAVPKLETPKPVYEYTRPSAHHGGGDHVHDGCIRNQPPWDASPLRDGDLDTIPLDWNISRSNSSMSFSDRRSQSFGDIHKLTAVGFLSARPDFARQLTQSGSLTNLFHFKAKIRGVDADWADDLKQSLKKNNSWLDYD</sequence>
<feature type="region of interest" description="Disordered" evidence="8">
    <location>
        <begin position="1512"/>
        <end position="1535"/>
    </location>
</feature>
<reference evidence="10" key="1">
    <citation type="journal article" date="2013" name="Genetics">
        <title>The draft genome and transcriptome of Panagrellus redivivus are shaped by the harsh demands of a free-living lifestyle.</title>
        <authorList>
            <person name="Srinivasan J."/>
            <person name="Dillman A.R."/>
            <person name="Macchietto M.G."/>
            <person name="Heikkinen L."/>
            <person name="Lakso M."/>
            <person name="Fracchia K.M."/>
            <person name="Antoshechkin I."/>
            <person name="Mortazavi A."/>
            <person name="Wong G."/>
            <person name="Sternberg P.W."/>
        </authorList>
    </citation>
    <scope>NUCLEOTIDE SEQUENCE [LARGE SCALE GENOMIC DNA]</scope>
    <source>
        <strain evidence="10">MT8872</strain>
    </source>
</reference>
<feature type="compositionally biased region" description="Low complexity" evidence="8">
    <location>
        <begin position="1175"/>
        <end position="1187"/>
    </location>
</feature>
<organism evidence="10 11">
    <name type="scientific">Panagrellus redivivus</name>
    <name type="common">Microworm</name>
    <dbReference type="NCBI Taxonomy" id="6233"/>
    <lineage>
        <taxon>Eukaryota</taxon>
        <taxon>Metazoa</taxon>
        <taxon>Ecdysozoa</taxon>
        <taxon>Nematoda</taxon>
        <taxon>Chromadorea</taxon>
        <taxon>Rhabditida</taxon>
        <taxon>Tylenchina</taxon>
        <taxon>Panagrolaimomorpha</taxon>
        <taxon>Panagrolaimoidea</taxon>
        <taxon>Panagrolaimidae</taxon>
        <taxon>Panagrellus</taxon>
    </lineage>
</organism>
<evidence type="ECO:0000256" key="3">
    <source>
        <dbReference type="ARBA" id="ARBA00022737"/>
    </source>
</evidence>
<feature type="compositionally biased region" description="Basic and acidic residues" evidence="8">
    <location>
        <begin position="1034"/>
        <end position="1043"/>
    </location>
</feature>